<dbReference type="SUPFAM" id="SSF53335">
    <property type="entry name" value="S-adenosyl-L-methionine-dependent methyltransferases"/>
    <property type="match status" value="1"/>
</dbReference>
<evidence type="ECO:0000313" key="3">
    <source>
        <dbReference type="Proteomes" id="UP000755585"/>
    </source>
</evidence>
<dbReference type="EMBL" id="JAGINT010000002">
    <property type="protein sequence ID" value="MBP2356406.1"/>
    <property type="molecule type" value="Genomic_DNA"/>
</dbReference>
<keyword evidence="2" id="KW-0489">Methyltransferase</keyword>
<dbReference type="InterPro" id="IPR013216">
    <property type="entry name" value="Methyltransf_11"/>
</dbReference>
<sequence>MSEHTARAIRLFDELAADYDEVPLFFRGFAQLHADWLDPQPGTAALDLGATFDLVCAGFVMHLLDDPAATAAEIHRVLRPGGVFSFSIPCDVENAPDWDFYGALIREYQPYIPVGKGRLGRPLDGQQLLAAEGFHNLNQTEVSQHLPDPFWNWSLSHGSRAFIDALPHNNAQPSNPASANS</sequence>
<keyword evidence="2" id="KW-0808">Transferase</keyword>
<dbReference type="Proteomes" id="UP000755585">
    <property type="component" value="Unassembled WGS sequence"/>
</dbReference>
<organism evidence="2 3">
    <name type="scientific">Kribbella aluminosa</name>
    <dbReference type="NCBI Taxonomy" id="416017"/>
    <lineage>
        <taxon>Bacteria</taxon>
        <taxon>Bacillati</taxon>
        <taxon>Actinomycetota</taxon>
        <taxon>Actinomycetes</taxon>
        <taxon>Propionibacteriales</taxon>
        <taxon>Kribbellaceae</taxon>
        <taxon>Kribbella</taxon>
    </lineage>
</organism>
<dbReference type="Pfam" id="PF08241">
    <property type="entry name" value="Methyltransf_11"/>
    <property type="match status" value="1"/>
</dbReference>
<reference evidence="2 3" key="1">
    <citation type="submission" date="2021-03" db="EMBL/GenBank/DDBJ databases">
        <title>Sequencing the genomes of 1000 actinobacteria strains.</title>
        <authorList>
            <person name="Klenk H.-P."/>
        </authorList>
    </citation>
    <scope>NUCLEOTIDE SEQUENCE [LARGE SCALE GENOMIC DNA]</scope>
    <source>
        <strain evidence="2 3">DSM 18824</strain>
    </source>
</reference>
<gene>
    <name evidence="2" type="ORF">JOF29_007516</name>
</gene>
<evidence type="ECO:0000259" key="1">
    <source>
        <dbReference type="Pfam" id="PF08241"/>
    </source>
</evidence>
<dbReference type="InterPro" id="IPR029063">
    <property type="entry name" value="SAM-dependent_MTases_sf"/>
</dbReference>
<name>A0ABS4UXQ3_9ACTN</name>
<evidence type="ECO:0000313" key="2">
    <source>
        <dbReference type="EMBL" id="MBP2356406.1"/>
    </source>
</evidence>
<dbReference type="Gene3D" id="3.40.50.150">
    <property type="entry name" value="Vaccinia Virus protein VP39"/>
    <property type="match status" value="1"/>
</dbReference>
<dbReference type="GO" id="GO:0032259">
    <property type="term" value="P:methylation"/>
    <property type="evidence" value="ECO:0007669"/>
    <property type="project" value="UniProtKB-KW"/>
</dbReference>
<protein>
    <submittedName>
        <fullName evidence="2">SAM-dependent methyltransferase</fullName>
    </submittedName>
</protein>
<proteinExistence type="predicted"/>
<dbReference type="CDD" id="cd02440">
    <property type="entry name" value="AdoMet_MTases"/>
    <property type="match status" value="1"/>
</dbReference>
<accession>A0ABS4UXQ3</accession>
<feature type="domain" description="Methyltransferase type 11" evidence="1">
    <location>
        <begin position="50"/>
        <end position="86"/>
    </location>
</feature>
<comment type="caution">
    <text evidence="2">The sequence shown here is derived from an EMBL/GenBank/DDBJ whole genome shotgun (WGS) entry which is preliminary data.</text>
</comment>
<dbReference type="GO" id="GO:0008168">
    <property type="term" value="F:methyltransferase activity"/>
    <property type="evidence" value="ECO:0007669"/>
    <property type="project" value="UniProtKB-KW"/>
</dbReference>
<keyword evidence="3" id="KW-1185">Reference proteome</keyword>
<dbReference type="RefSeq" id="WP_209698926.1">
    <property type="nucleotide sequence ID" value="NZ_BAAAVU010000024.1"/>
</dbReference>